<protein>
    <submittedName>
        <fullName evidence="1">Uncharacterized protein</fullName>
    </submittedName>
</protein>
<dbReference type="EMBL" id="VSSQ01113459">
    <property type="protein sequence ID" value="MPN49841.1"/>
    <property type="molecule type" value="Genomic_DNA"/>
</dbReference>
<name>A0A645IEU7_9ZZZZ</name>
<proteinExistence type="predicted"/>
<reference evidence="1" key="1">
    <citation type="submission" date="2019-08" db="EMBL/GenBank/DDBJ databases">
        <authorList>
            <person name="Kucharzyk K."/>
            <person name="Murdoch R.W."/>
            <person name="Higgins S."/>
            <person name="Loffler F."/>
        </authorList>
    </citation>
    <scope>NUCLEOTIDE SEQUENCE</scope>
</reference>
<comment type="caution">
    <text evidence="1">The sequence shown here is derived from an EMBL/GenBank/DDBJ whole genome shotgun (WGS) entry which is preliminary data.</text>
</comment>
<accession>A0A645IEU7</accession>
<evidence type="ECO:0000313" key="1">
    <source>
        <dbReference type="EMBL" id="MPN49841.1"/>
    </source>
</evidence>
<organism evidence="1">
    <name type="scientific">bioreactor metagenome</name>
    <dbReference type="NCBI Taxonomy" id="1076179"/>
    <lineage>
        <taxon>unclassified sequences</taxon>
        <taxon>metagenomes</taxon>
        <taxon>ecological metagenomes</taxon>
    </lineage>
</organism>
<sequence>MLCFHSARLVSGQLLSEKDGAAFSFDMSPEKTNVCDWPLVLPDVLELALEAEPLWRSIFQGMGTSLSPVLDEALGLEPLIALESRLITAKSALPDVGFNTTSSIVPIFWP</sequence>
<dbReference type="AlphaFoldDB" id="A0A645IEU7"/>
<gene>
    <name evidence="1" type="ORF">SDC9_197464</name>
</gene>